<keyword evidence="1" id="KW-0732">Signal</keyword>
<evidence type="ECO:0008006" key="3">
    <source>
        <dbReference type="Google" id="ProtNLM"/>
    </source>
</evidence>
<feature type="chain" id="PRO_5014831024" description="Secreted peptide" evidence="1">
    <location>
        <begin position="17"/>
        <end position="74"/>
    </location>
</feature>
<accession>A0A2M3ZLX5</accession>
<proteinExistence type="predicted"/>
<reference evidence="2" key="1">
    <citation type="submission" date="2018-01" db="EMBL/GenBank/DDBJ databases">
        <title>An insight into the sialome of Amazonian anophelines.</title>
        <authorList>
            <person name="Ribeiro J.M."/>
            <person name="Scarpassa V."/>
            <person name="Calvo E."/>
        </authorList>
    </citation>
    <scope>NUCLEOTIDE SEQUENCE</scope>
    <source>
        <tissue evidence="2">Salivary glands</tissue>
    </source>
</reference>
<evidence type="ECO:0000313" key="2">
    <source>
        <dbReference type="EMBL" id="MBW29460.1"/>
    </source>
</evidence>
<dbReference type="AlphaFoldDB" id="A0A2M3ZLX5"/>
<dbReference type="EMBL" id="GGFM01008709">
    <property type="protein sequence ID" value="MBW29460.1"/>
    <property type="molecule type" value="Transcribed_RNA"/>
</dbReference>
<sequence length="74" mass="7787">MSRVFVLCLSIASALCCCDTASRDSLSQSSSEVVVNLSSLACASSIALLLDLDKLRVHITVVLLLSVTETFPLG</sequence>
<organism evidence="2">
    <name type="scientific">Anopheles braziliensis</name>
    <dbReference type="NCBI Taxonomy" id="58242"/>
    <lineage>
        <taxon>Eukaryota</taxon>
        <taxon>Metazoa</taxon>
        <taxon>Ecdysozoa</taxon>
        <taxon>Arthropoda</taxon>
        <taxon>Hexapoda</taxon>
        <taxon>Insecta</taxon>
        <taxon>Pterygota</taxon>
        <taxon>Neoptera</taxon>
        <taxon>Endopterygota</taxon>
        <taxon>Diptera</taxon>
        <taxon>Nematocera</taxon>
        <taxon>Culicoidea</taxon>
        <taxon>Culicidae</taxon>
        <taxon>Anophelinae</taxon>
        <taxon>Anopheles</taxon>
    </lineage>
</organism>
<protein>
    <recommendedName>
        <fullName evidence="3">Secreted peptide</fullName>
    </recommendedName>
</protein>
<evidence type="ECO:0000256" key="1">
    <source>
        <dbReference type="SAM" id="SignalP"/>
    </source>
</evidence>
<name>A0A2M3ZLX5_9DIPT</name>
<feature type="signal peptide" evidence="1">
    <location>
        <begin position="1"/>
        <end position="16"/>
    </location>
</feature>